<name>A0A6T9Y570_ALTMA</name>
<feature type="transmembrane region" description="Helical" evidence="2">
    <location>
        <begin position="118"/>
        <end position="136"/>
    </location>
</feature>
<gene>
    <name evidence="3" type="ORF">ALFOR1_70356</name>
</gene>
<evidence type="ECO:0000256" key="2">
    <source>
        <dbReference type="SAM" id="Phobius"/>
    </source>
</evidence>
<organism evidence="3 4">
    <name type="scientific">Alteromonas macleodii</name>
    <name type="common">Pseudoalteromonas macleodii</name>
    <dbReference type="NCBI Taxonomy" id="28108"/>
    <lineage>
        <taxon>Bacteria</taxon>
        <taxon>Pseudomonadati</taxon>
        <taxon>Pseudomonadota</taxon>
        <taxon>Gammaproteobacteria</taxon>
        <taxon>Alteromonadales</taxon>
        <taxon>Alteromonadaceae</taxon>
        <taxon>Alteromonas/Salinimonas group</taxon>
        <taxon>Alteromonas</taxon>
    </lineage>
</organism>
<keyword evidence="2" id="KW-0812">Transmembrane</keyword>
<keyword evidence="2" id="KW-1133">Transmembrane helix</keyword>
<proteinExistence type="predicted"/>
<feature type="region of interest" description="Disordered" evidence="1">
    <location>
        <begin position="1"/>
        <end position="48"/>
    </location>
</feature>
<reference evidence="3 4" key="1">
    <citation type="submission" date="2020-06" db="EMBL/GenBank/DDBJ databases">
        <authorList>
            <person name="Duchaud E."/>
        </authorList>
    </citation>
    <scope>NUCLEOTIDE SEQUENCE [LARGE SCALE GENOMIC DNA]</scope>
    <source>
        <strain evidence="3">Alteromonas fortis</strain>
    </source>
</reference>
<dbReference type="AlphaFoldDB" id="A0A6T9Y570"/>
<evidence type="ECO:0000313" key="3">
    <source>
        <dbReference type="EMBL" id="CAB9495971.1"/>
    </source>
</evidence>
<evidence type="ECO:0000313" key="4">
    <source>
        <dbReference type="Proteomes" id="UP000509458"/>
    </source>
</evidence>
<feature type="transmembrane region" description="Helical" evidence="2">
    <location>
        <begin position="90"/>
        <end position="111"/>
    </location>
</feature>
<feature type="transmembrane region" description="Helical" evidence="2">
    <location>
        <begin position="64"/>
        <end position="84"/>
    </location>
</feature>
<evidence type="ECO:0000256" key="1">
    <source>
        <dbReference type="SAM" id="MobiDB-lite"/>
    </source>
</evidence>
<dbReference type="EMBL" id="LR812090">
    <property type="protein sequence ID" value="CAB9495971.1"/>
    <property type="molecule type" value="Genomic_DNA"/>
</dbReference>
<protein>
    <submittedName>
        <fullName evidence="3">Uncharacterized protein</fullName>
    </submittedName>
</protein>
<dbReference type="RefSeq" id="WP_179985070.1">
    <property type="nucleotide sequence ID" value="NZ_LR812090.1"/>
</dbReference>
<dbReference type="Proteomes" id="UP000509458">
    <property type="component" value="Chromosome"/>
</dbReference>
<accession>A0A6T9Y570</accession>
<keyword evidence="2" id="KW-0472">Membrane</keyword>
<sequence length="139" mass="15264">MTNSATAPLPSQVKKTQTRSERRAKKMRTANAVERAEQKVNDELTQDTNLAKGKTSNAFADKKNIMWVLLSGAMALTFIVMLFLPDTGMGGGLISTYSAMLWCGFFGAALWRYRTKSGWAGFAYGSVIGLVLQFISQII</sequence>